<dbReference type="SUPFAM" id="SSF117281">
    <property type="entry name" value="Kelch motif"/>
    <property type="match status" value="1"/>
</dbReference>
<proteinExistence type="predicted"/>
<gene>
    <name evidence="1" type="ORF">DGYR_LOCUS6368</name>
</gene>
<sequence>MAMWTAKIEGGPKRVNHAAAAVDHQVFSFGGYCSGFDFETPVPMDVHVFNTLTYKWKKLPAPTDPEDKKSTPYRRYGHTAIAKDFYIYIWGGRDDSHGACNKLFRYNTRNHKWKLPEVSGKVPGPRDGHSACLIKDSMYIFAGFEEETERFSSSIFAVDLNTYQWSEATYSGTPASYRDFHTSVTLDDRYMVVFGGRCDASGPSELYREYYCNKLHFFDTDRKVWFQLDPSGAKVKGRRSHSAFVYNNKIYIFGGYNSLTREHMKDLLCFDSEFGTWLNVGKDIIGLEGPCARRRQVSCLVGSRVFIFGGTSPSGRYDENDQPNLLDHHDLHILDFQPSLRIFCMHVVLKYKLDTSRLPRVLREEIEILKPKESHKNTIESETQG</sequence>
<name>A0A7I8VTG9_9ANNE</name>
<dbReference type="Proteomes" id="UP000549394">
    <property type="component" value="Unassembled WGS sequence"/>
</dbReference>
<protein>
    <submittedName>
        <fullName evidence="1">DgyrCDS6649</fullName>
    </submittedName>
</protein>
<dbReference type="Gene3D" id="2.120.10.80">
    <property type="entry name" value="Kelch-type beta propeller"/>
    <property type="match status" value="2"/>
</dbReference>
<accession>A0A7I8VTG9</accession>
<dbReference type="InterPro" id="IPR015915">
    <property type="entry name" value="Kelch-typ_b-propeller"/>
</dbReference>
<evidence type="ECO:0000313" key="1">
    <source>
        <dbReference type="EMBL" id="CAD5117904.1"/>
    </source>
</evidence>
<dbReference type="OrthoDB" id="432528at2759"/>
<dbReference type="GO" id="GO:0005737">
    <property type="term" value="C:cytoplasm"/>
    <property type="evidence" value="ECO:0007669"/>
    <property type="project" value="TreeGrafter"/>
</dbReference>
<dbReference type="Pfam" id="PF24681">
    <property type="entry name" value="Kelch_KLHDC2_KLHL20_DRC7"/>
    <property type="match status" value="1"/>
</dbReference>
<keyword evidence="2" id="KW-1185">Reference proteome</keyword>
<dbReference type="AlphaFoldDB" id="A0A7I8VTG9"/>
<dbReference type="InterPro" id="IPR052637">
    <property type="entry name" value="KLHDC3-like"/>
</dbReference>
<comment type="caution">
    <text evidence="1">The sequence shown here is derived from an EMBL/GenBank/DDBJ whole genome shotgun (WGS) entry which is preliminary data.</text>
</comment>
<dbReference type="PANTHER" id="PTHR46461:SF1">
    <property type="entry name" value="KELCH DOMAIN-CONTAINING PROTEIN 3"/>
    <property type="match status" value="1"/>
</dbReference>
<reference evidence="1 2" key="1">
    <citation type="submission" date="2020-08" db="EMBL/GenBank/DDBJ databases">
        <authorList>
            <person name="Hejnol A."/>
        </authorList>
    </citation>
    <scope>NUCLEOTIDE SEQUENCE [LARGE SCALE GENOMIC DNA]</scope>
</reference>
<dbReference type="GO" id="GO:0003682">
    <property type="term" value="F:chromatin binding"/>
    <property type="evidence" value="ECO:0007669"/>
    <property type="project" value="InterPro"/>
</dbReference>
<organism evidence="1 2">
    <name type="scientific">Dimorphilus gyrociliatus</name>
    <dbReference type="NCBI Taxonomy" id="2664684"/>
    <lineage>
        <taxon>Eukaryota</taxon>
        <taxon>Metazoa</taxon>
        <taxon>Spiralia</taxon>
        <taxon>Lophotrochozoa</taxon>
        <taxon>Annelida</taxon>
        <taxon>Polychaeta</taxon>
        <taxon>Polychaeta incertae sedis</taxon>
        <taxon>Dinophilidae</taxon>
        <taxon>Dimorphilus</taxon>
    </lineage>
</organism>
<dbReference type="Pfam" id="PF07646">
    <property type="entry name" value="Kelch_2"/>
    <property type="match status" value="1"/>
</dbReference>
<evidence type="ECO:0000313" key="2">
    <source>
        <dbReference type="Proteomes" id="UP000549394"/>
    </source>
</evidence>
<dbReference type="PANTHER" id="PTHR46461">
    <property type="entry name" value="KELCH DOMAIN-CONTAINING PROTEIN 3"/>
    <property type="match status" value="1"/>
</dbReference>
<dbReference type="EMBL" id="CAJFCJ010000007">
    <property type="protein sequence ID" value="CAD5117904.1"/>
    <property type="molecule type" value="Genomic_DNA"/>
</dbReference>
<dbReference type="InterPro" id="IPR011498">
    <property type="entry name" value="Kelch_2"/>
</dbReference>